<feature type="region of interest" description="Disordered" evidence="1">
    <location>
        <begin position="284"/>
        <end position="326"/>
    </location>
</feature>
<dbReference type="SMART" id="SM00443">
    <property type="entry name" value="G_patch"/>
    <property type="match status" value="1"/>
</dbReference>
<evidence type="ECO:0000256" key="1">
    <source>
        <dbReference type="SAM" id="MobiDB-lite"/>
    </source>
</evidence>
<dbReference type="OrthoDB" id="21470at2759"/>
<sequence>MSHTPTTNTGHSVGFIMEDGELTGGSPSATDMYNPEYEWPGDSTSTERDDSPTTSDPPLRKRGRSMPSLRLIVARSSILPSKYRIASADAHWEVQFGRDIAPNGSTTPRIRLKEMEVSKLHATAYWDGTRREWSVVDMGSKHGTFLRSNCGTSELVGTGVRLSPSRVASIPRRLNHMDQLTLGSTTFIIHIHDEYPCEECSPLAGEEIPLFPVSKHKSAKRTRDVAGLDSNIRPYSPKPDGDPRKALTMLKHSLLRNHDARNSRSSIRTADLDAQYVDRAARRRQFHPSSHPDAPGVSPLPVRVNSPSSDGILENPTDAPVISEPPVPLPTTNIGHRLLIQQGWEPGSALGMPPEEGRVALIEPLELSTTKGRSGIGIRKDASEMFDNREKRKRFSNLR</sequence>
<evidence type="ECO:0000259" key="3">
    <source>
        <dbReference type="PROSITE" id="PS50174"/>
    </source>
</evidence>
<dbReference type="STRING" id="486041.B0DA24"/>
<feature type="domain" description="G-patch" evidence="3">
    <location>
        <begin position="331"/>
        <end position="381"/>
    </location>
</feature>
<feature type="region of interest" description="Disordered" evidence="1">
    <location>
        <begin position="371"/>
        <end position="399"/>
    </location>
</feature>
<dbReference type="InterPro" id="IPR000467">
    <property type="entry name" value="G_patch_dom"/>
</dbReference>
<protein>
    <submittedName>
        <fullName evidence="4">Predicted protein</fullName>
    </submittedName>
</protein>
<evidence type="ECO:0000313" key="5">
    <source>
        <dbReference type="Proteomes" id="UP000001194"/>
    </source>
</evidence>
<dbReference type="InParanoid" id="B0DA24"/>
<dbReference type="RefSeq" id="XP_001880674.1">
    <property type="nucleotide sequence ID" value="XM_001880639.1"/>
</dbReference>
<feature type="domain" description="FHA" evidence="2">
    <location>
        <begin position="94"/>
        <end position="146"/>
    </location>
</feature>
<feature type="region of interest" description="Disordered" evidence="1">
    <location>
        <begin position="222"/>
        <end position="244"/>
    </location>
</feature>
<dbReference type="PANTHER" id="PTHR23106">
    <property type="entry name" value="ANGIOGENIC FACTOR WITH G PATCH AND FHA DOMAINS 1"/>
    <property type="match status" value="1"/>
</dbReference>
<evidence type="ECO:0000313" key="4">
    <source>
        <dbReference type="EMBL" id="EDR08449.1"/>
    </source>
</evidence>
<feature type="compositionally biased region" description="Polar residues" evidence="1">
    <location>
        <begin position="1"/>
        <end position="11"/>
    </location>
</feature>
<dbReference type="KEGG" id="lbc:LACBIDRAFT_297126"/>
<proteinExistence type="predicted"/>
<keyword evidence="5" id="KW-1185">Reference proteome</keyword>
<dbReference type="PANTHER" id="PTHR23106:SF24">
    <property type="entry name" value="ANGIOGENIC FACTOR WITH G PATCH AND FHA DOMAINS 1"/>
    <property type="match status" value="1"/>
</dbReference>
<dbReference type="PROSITE" id="PS50174">
    <property type="entry name" value="G_PATCH"/>
    <property type="match status" value="1"/>
</dbReference>
<dbReference type="GeneID" id="6076519"/>
<gene>
    <name evidence="4" type="ORF">LACBIDRAFT_297126</name>
</gene>
<reference evidence="4 5" key="1">
    <citation type="journal article" date="2008" name="Nature">
        <title>The genome of Laccaria bicolor provides insights into mycorrhizal symbiosis.</title>
        <authorList>
            <person name="Martin F."/>
            <person name="Aerts A."/>
            <person name="Ahren D."/>
            <person name="Brun A."/>
            <person name="Danchin E.G.J."/>
            <person name="Duchaussoy F."/>
            <person name="Gibon J."/>
            <person name="Kohler A."/>
            <person name="Lindquist E."/>
            <person name="Pereda V."/>
            <person name="Salamov A."/>
            <person name="Shapiro H.J."/>
            <person name="Wuyts J."/>
            <person name="Blaudez D."/>
            <person name="Buee M."/>
            <person name="Brokstein P."/>
            <person name="Canbaeck B."/>
            <person name="Cohen D."/>
            <person name="Courty P.E."/>
            <person name="Coutinho P.M."/>
            <person name="Delaruelle C."/>
            <person name="Detter J.C."/>
            <person name="Deveau A."/>
            <person name="DiFazio S."/>
            <person name="Duplessis S."/>
            <person name="Fraissinet-Tachet L."/>
            <person name="Lucic E."/>
            <person name="Frey-Klett P."/>
            <person name="Fourrey C."/>
            <person name="Feussner I."/>
            <person name="Gay G."/>
            <person name="Grimwood J."/>
            <person name="Hoegger P.J."/>
            <person name="Jain P."/>
            <person name="Kilaru S."/>
            <person name="Labbe J."/>
            <person name="Lin Y.C."/>
            <person name="Legue V."/>
            <person name="Le Tacon F."/>
            <person name="Marmeisse R."/>
            <person name="Melayah D."/>
            <person name="Montanini B."/>
            <person name="Muratet M."/>
            <person name="Nehls U."/>
            <person name="Niculita-Hirzel H."/>
            <person name="Oudot-Le Secq M.P."/>
            <person name="Peter M."/>
            <person name="Quesneville H."/>
            <person name="Rajashekar B."/>
            <person name="Reich M."/>
            <person name="Rouhier N."/>
            <person name="Schmutz J."/>
            <person name="Yin T."/>
            <person name="Chalot M."/>
            <person name="Henrissat B."/>
            <person name="Kuees U."/>
            <person name="Lucas S."/>
            <person name="Van de Peer Y."/>
            <person name="Podila G.K."/>
            <person name="Polle A."/>
            <person name="Pukkila P.J."/>
            <person name="Richardson P.M."/>
            <person name="Rouze P."/>
            <person name="Sanders I.R."/>
            <person name="Stajich J.E."/>
            <person name="Tunlid A."/>
            <person name="Tuskan G."/>
            <person name="Grigoriev I.V."/>
        </authorList>
    </citation>
    <scope>NUCLEOTIDE SEQUENCE [LARGE SCALE GENOMIC DNA]</scope>
    <source>
        <strain evidence="5">S238N-H82 / ATCC MYA-4686</strain>
    </source>
</reference>
<evidence type="ECO:0000259" key="2">
    <source>
        <dbReference type="PROSITE" id="PS50006"/>
    </source>
</evidence>
<feature type="region of interest" description="Disordered" evidence="1">
    <location>
        <begin position="1"/>
        <end position="67"/>
    </location>
</feature>
<name>B0DA24_LACBS</name>
<organism evidence="5">
    <name type="scientific">Laccaria bicolor (strain S238N-H82 / ATCC MYA-4686)</name>
    <name type="common">Bicoloured deceiver</name>
    <name type="synonym">Laccaria laccata var. bicolor</name>
    <dbReference type="NCBI Taxonomy" id="486041"/>
    <lineage>
        <taxon>Eukaryota</taxon>
        <taxon>Fungi</taxon>
        <taxon>Dikarya</taxon>
        <taxon>Basidiomycota</taxon>
        <taxon>Agaricomycotina</taxon>
        <taxon>Agaricomycetes</taxon>
        <taxon>Agaricomycetidae</taxon>
        <taxon>Agaricales</taxon>
        <taxon>Agaricineae</taxon>
        <taxon>Hydnangiaceae</taxon>
        <taxon>Laccaria</taxon>
    </lineage>
</organism>
<dbReference type="Pfam" id="PF00498">
    <property type="entry name" value="FHA"/>
    <property type="match status" value="1"/>
</dbReference>
<dbReference type="Proteomes" id="UP000001194">
    <property type="component" value="Unassembled WGS sequence"/>
</dbReference>
<accession>B0DA24</accession>
<dbReference type="InterPro" id="IPR008984">
    <property type="entry name" value="SMAD_FHA_dom_sf"/>
</dbReference>
<dbReference type="EMBL" id="DS547101">
    <property type="protein sequence ID" value="EDR08449.1"/>
    <property type="molecule type" value="Genomic_DNA"/>
</dbReference>
<dbReference type="HOGENOM" id="CLU_056034_0_0_1"/>
<dbReference type="InterPro" id="IPR000253">
    <property type="entry name" value="FHA_dom"/>
</dbReference>
<dbReference type="InterPro" id="IPR053027">
    <property type="entry name" value="AGGF1"/>
</dbReference>
<feature type="compositionally biased region" description="Basic and acidic residues" evidence="1">
    <location>
        <begin position="378"/>
        <end position="390"/>
    </location>
</feature>
<dbReference type="AlphaFoldDB" id="B0DA24"/>
<dbReference type="SUPFAM" id="SSF49879">
    <property type="entry name" value="SMAD/FHA domain"/>
    <property type="match status" value="1"/>
</dbReference>
<dbReference type="Pfam" id="PF01585">
    <property type="entry name" value="G-patch"/>
    <property type="match status" value="1"/>
</dbReference>
<dbReference type="PROSITE" id="PS50006">
    <property type="entry name" value="FHA_DOMAIN"/>
    <property type="match status" value="1"/>
</dbReference>
<dbReference type="GO" id="GO:0003676">
    <property type="term" value="F:nucleic acid binding"/>
    <property type="evidence" value="ECO:0007669"/>
    <property type="project" value="InterPro"/>
</dbReference>
<dbReference type="Gene3D" id="2.60.200.20">
    <property type="match status" value="1"/>
</dbReference>